<feature type="domain" description="Fibronectin type-III" evidence="1">
    <location>
        <begin position="355"/>
        <end position="437"/>
    </location>
</feature>
<protein>
    <submittedName>
        <fullName evidence="2">Fibronectin type III domain containing 7</fullName>
    </submittedName>
</protein>
<feature type="domain" description="Fibronectin type-III" evidence="1">
    <location>
        <begin position="10"/>
        <end position="98"/>
    </location>
</feature>
<sequence>MMFLYCVPPAPEVPLIYQAYSKHSDSITVEFGVVSGATSYVLRAENEDGFFSESLVNTSPGTVVGLLPYTQFTLSVMSVNTGGRSQPSLPVNARTVLVAPDLFSSSPSSDTIVIEWNPVDHAVLYSLVMTMVGSDMWVRLNTTQTNVTFTDLQSGSTYSIKGNAWDPDGNQGDYITIYQITRPPVPGPVQVLLMLSRSIELSVYWQTVRGANEYIAVSSMGQNCSSSLDAYCIISPLSCSQNHTITVTAENEAGPSDPSAPQDLLTFPCPPELVWIEEPTTGNCSVSWSEVQWVDYYIAYVKRDDGLEANCNTTGTTCYFQCICGYTYLLTVFAYNLAGSSPPGQTVNYTTIPCCPEDLSVSLISTETLEISWSPVRGAELYETIAADGSEWIHCNDTAPVCALSDLTCDSLYSVVVRPCSETQGCNNTCSAHTPPCAPVILNVTQVNSSIVEVFWMATNAEANYTVIAMGLTDTLTLSCGSTYEVSAYASTTAGQSLPSYSIPLETGPCCPETLSVEQVTQSMTNITWSTATGAGSYVPSLTSPRGHARCHTMDTHCLLGCITCGTSYNVSLEAFSITGHKSECSYHGFSASACCPPSVRLYRMNNSTLRVYWCSSPGLYNYTADLYGTRSNYTCSTTHGANGCVISKILCGEVYTVVVAPLTQEGSKVTYCPRKLYSVSCSGNTVGMGVYSN</sequence>
<feature type="domain" description="Fibronectin type-III" evidence="1">
    <location>
        <begin position="99"/>
        <end position="185"/>
    </location>
</feature>
<dbReference type="CDD" id="cd00063">
    <property type="entry name" value="FN3"/>
    <property type="match status" value="3"/>
</dbReference>
<dbReference type="Gene3D" id="2.60.40.10">
    <property type="entry name" value="Immunoglobulins"/>
    <property type="match status" value="3"/>
</dbReference>
<gene>
    <name evidence="2" type="primary">LOC107568736</name>
</gene>
<dbReference type="InterPro" id="IPR013783">
    <property type="entry name" value="Ig-like_fold"/>
</dbReference>
<organism evidence="2 3">
    <name type="scientific">Sinocyclocheilus grahami</name>
    <name type="common">Dianchi golden-line fish</name>
    <name type="synonym">Barbus grahami</name>
    <dbReference type="NCBI Taxonomy" id="75366"/>
    <lineage>
        <taxon>Eukaryota</taxon>
        <taxon>Metazoa</taxon>
        <taxon>Chordata</taxon>
        <taxon>Craniata</taxon>
        <taxon>Vertebrata</taxon>
        <taxon>Euteleostomi</taxon>
        <taxon>Actinopterygii</taxon>
        <taxon>Neopterygii</taxon>
        <taxon>Teleostei</taxon>
        <taxon>Ostariophysi</taxon>
        <taxon>Cypriniformes</taxon>
        <taxon>Cyprinidae</taxon>
        <taxon>Cyprininae</taxon>
        <taxon>Sinocyclocheilus</taxon>
    </lineage>
</organism>
<dbReference type="Gene3D" id="6.10.250.2590">
    <property type="match status" value="1"/>
</dbReference>
<dbReference type="InterPro" id="IPR003961">
    <property type="entry name" value="FN3_dom"/>
</dbReference>
<dbReference type="Ensembl" id="ENSSGRT00000086817.1">
    <property type="protein sequence ID" value="ENSSGRP00000081539.1"/>
    <property type="gene ID" value="ENSSGRG00000041248.1"/>
</dbReference>
<evidence type="ECO:0000313" key="3">
    <source>
        <dbReference type="Proteomes" id="UP000472262"/>
    </source>
</evidence>
<dbReference type="OMA" id="GHMSECT"/>
<dbReference type="InterPro" id="IPR036116">
    <property type="entry name" value="FN3_sf"/>
</dbReference>
<dbReference type="PANTHER" id="PTHR47135:SF1">
    <property type="entry name" value="FIBRONECTIN TYPE III DOMAIN-CONTAINING PROTEIN 7"/>
    <property type="match status" value="1"/>
</dbReference>
<dbReference type="AlphaFoldDB" id="A0A672QZH6"/>
<name>A0A672QZH6_SINGR</name>
<proteinExistence type="predicted"/>
<feature type="domain" description="Fibronectin type-III" evidence="1">
    <location>
        <begin position="270"/>
        <end position="354"/>
    </location>
</feature>
<evidence type="ECO:0000259" key="1">
    <source>
        <dbReference type="PROSITE" id="PS50853"/>
    </source>
</evidence>
<reference evidence="2" key="1">
    <citation type="submission" date="2025-08" db="UniProtKB">
        <authorList>
            <consortium name="Ensembl"/>
        </authorList>
    </citation>
    <scope>IDENTIFICATION</scope>
</reference>
<dbReference type="InParanoid" id="A0A672QZH6"/>
<keyword evidence="3" id="KW-1185">Reference proteome</keyword>
<dbReference type="PANTHER" id="PTHR47135">
    <property type="entry name" value="FIBRONECTIN TYPE III DOMAIN-CONTAINING PROTEIN 7"/>
    <property type="match status" value="1"/>
</dbReference>
<accession>A0A672QZH6</accession>
<evidence type="ECO:0000313" key="2">
    <source>
        <dbReference type="Ensembl" id="ENSSGRP00000081539.1"/>
    </source>
</evidence>
<dbReference type="SUPFAM" id="SSF49265">
    <property type="entry name" value="Fibronectin type III"/>
    <property type="match status" value="4"/>
</dbReference>
<dbReference type="PROSITE" id="PS50853">
    <property type="entry name" value="FN3"/>
    <property type="match status" value="4"/>
</dbReference>
<reference evidence="2" key="2">
    <citation type="submission" date="2025-09" db="UniProtKB">
        <authorList>
            <consortium name="Ensembl"/>
        </authorList>
    </citation>
    <scope>IDENTIFICATION</scope>
</reference>
<dbReference type="Proteomes" id="UP000472262">
    <property type="component" value="Unassembled WGS sequence"/>
</dbReference>
<dbReference type="SMART" id="SM00060">
    <property type="entry name" value="FN3"/>
    <property type="match status" value="7"/>
</dbReference>